<reference evidence="2" key="1">
    <citation type="submission" date="2023-07" db="EMBL/GenBank/DDBJ databases">
        <title>draft genome sequence of fig (Ficus carica).</title>
        <authorList>
            <person name="Takahashi T."/>
            <person name="Nishimura K."/>
        </authorList>
    </citation>
    <scope>NUCLEOTIDE SEQUENCE</scope>
</reference>
<keyword evidence="3" id="KW-1185">Reference proteome</keyword>
<accession>A0AA88DYZ5</accession>
<proteinExistence type="predicted"/>
<evidence type="ECO:0000313" key="3">
    <source>
        <dbReference type="Proteomes" id="UP001187192"/>
    </source>
</evidence>
<feature type="region of interest" description="Disordered" evidence="1">
    <location>
        <begin position="1"/>
        <end position="31"/>
    </location>
</feature>
<dbReference type="Proteomes" id="UP001187192">
    <property type="component" value="Unassembled WGS sequence"/>
</dbReference>
<evidence type="ECO:0000313" key="2">
    <source>
        <dbReference type="EMBL" id="GMN64436.1"/>
    </source>
</evidence>
<comment type="caution">
    <text evidence="2">The sequence shown here is derived from an EMBL/GenBank/DDBJ whole genome shotgun (WGS) entry which is preliminary data.</text>
</comment>
<protein>
    <submittedName>
        <fullName evidence="2">Uncharacterized protein</fullName>
    </submittedName>
</protein>
<evidence type="ECO:0000256" key="1">
    <source>
        <dbReference type="SAM" id="MobiDB-lite"/>
    </source>
</evidence>
<sequence length="134" mass="14349">MILRLSTDSLHDVDDNAPPSPRAKSQPDLASEEDLACRYWKGGGGGWSTPGKGAHRRRRGEAGQIWLGRRESITDVGGEVVRERRIAIVSAVSNEGTRSPVVDSSGNERCFALSFLAAATVVLETFVGDGKSNP</sequence>
<dbReference type="EMBL" id="BTGU01000179">
    <property type="protein sequence ID" value="GMN64436.1"/>
    <property type="molecule type" value="Genomic_DNA"/>
</dbReference>
<organism evidence="2 3">
    <name type="scientific">Ficus carica</name>
    <name type="common">Common fig</name>
    <dbReference type="NCBI Taxonomy" id="3494"/>
    <lineage>
        <taxon>Eukaryota</taxon>
        <taxon>Viridiplantae</taxon>
        <taxon>Streptophyta</taxon>
        <taxon>Embryophyta</taxon>
        <taxon>Tracheophyta</taxon>
        <taxon>Spermatophyta</taxon>
        <taxon>Magnoliopsida</taxon>
        <taxon>eudicotyledons</taxon>
        <taxon>Gunneridae</taxon>
        <taxon>Pentapetalae</taxon>
        <taxon>rosids</taxon>
        <taxon>fabids</taxon>
        <taxon>Rosales</taxon>
        <taxon>Moraceae</taxon>
        <taxon>Ficeae</taxon>
        <taxon>Ficus</taxon>
    </lineage>
</organism>
<gene>
    <name evidence="2" type="ORF">TIFTF001_033510</name>
</gene>
<name>A0AA88DYZ5_FICCA</name>
<dbReference type="AlphaFoldDB" id="A0AA88DYZ5"/>